<dbReference type="Proteomes" id="UP001221142">
    <property type="component" value="Unassembled WGS sequence"/>
</dbReference>
<evidence type="ECO:0000259" key="1">
    <source>
        <dbReference type="Pfam" id="PF00881"/>
    </source>
</evidence>
<accession>A0AAD7FA95</accession>
<organism evidence="2 3">
    <name type="scientific">Roridomyces roridus</name>
    <dbReference type="NCBI Taxonomy" id="1738132"/>
    <lineage>
        <taxon>Eukaryota</taxon>
        <taxon>Fungi</taxon>
        <taxon>Dikarya</taxon>
        <taxon>Basidiomycota</taxon>
        <taxon>Agaricomycotina</taxon>
        <taxon>Agaricomycetes</taxon>
        <taxon>Agaricomycetidae</taxon>
        <taxon>Agaricales</taxon>
        <taxon>Marasmiineae</taxon>
        <taxon>Mycenaceae</taxon>
        <taxon>Roridomyces</taxon>
    </lineage>
</organism>
<dbReference type="AlphaFoldDB" id="A0AAD7FA95"/>
<name>A0AAD7FA95_9AGAR</name>
<gene>
    <name evidence="2" type="ORF">FB45DRAFT_877647</name>
</gene>
<evidence type="ECO:0000313" key="3">
    <source>
        <dbReference type="Proteomes" id="UP001221142"/>
    </source>
</evidence>
<protein>
    <submittedName>
        <fullName evidence="2">Nitroreductase</fullName>
    </submittedName>
</protein>
<proteinExistence type="predicted"/>
<feature type="domain" description="Nitroreductase" evidence="1">
    <location>
        <begin position="34"/>
        <end position="182"/>
    </location>
</feature>
<dbReference type="Pfam" id="PF00881">
    <property type="entry name" value="Nitroreductase"/>
    <property type="match status" value="1"/>
</dbReference>
<dbReference type="InterPro" id="IPR000415">
    <property type="entry name" value="Nitroreductase-like"/>
</dbReference>
<sequence>MSCTDYAELTATVDRLLKERYSARYYLPDPVDKPWKVYCIAGSVRDAISAEMVAADKSKVPYKARYDYFPPVLPAEHAARKFDFGQLSLARWDEFFDAPVALIFTIHGELVQGSWMDLGHPMARMASAQAGYFMQSVTIGLRARGLEPVTQLSIPQYDDIIRKHLKTIPDTHIVACGMALGYPDLEKVKENYVFPKKLQLGEVLEVHGM</sequence>
<dbReference type="Gene3D" id="3.40.109.10">
    <property type="entry name" value="NADH Oxidase"/>
    <property type="match status" value="1"/>
</dbReference>
<dbReference type="EMBL" id="JARKIF010000048">
    <property type="protein sequence ID" value="KAJ7607768.1"/>
    <property type="molecule type" value="Genomic_DNA"/>
</dbReference>
<reference evidence="2" key="1">
    <citation type="submission" date="2023-03" db="EMBL/GenBank/DDBJ databases">
        <title>Massive genome expansion in bonnet fungi (Mycena s.s.) driven by repeated elements and novel gene families across ecological guilds.</title>
        <authorList>
            <consortium name="Lawrence Berkeley National Laboratory"/>
            <person name="Harder C.B."/>
            <person name="Miyauchi S."/>
            <person name="Viragh M."/>
            <person name="Kuo A."/>
            <person name="Thoen E."/>
            <person name="Andreopoulos B."/>
            <person name="Lu D."/>
            <person name="Skrede I."/>
            <person name="Drula E."/>
            <person name="Henrissat B."/>
            <person name="Morin E."/>
            <person name="Kohler A."/>
            <person name="Barry K."/>
            <person name="LaButti K."/>
            <person name="Morin E."/>
            <person name="Salamov A."/>
            <person name="Lipzen A."/>
            <person name="Mereny Z."/>
            <person name="Hegedus B."/>
            <person name="Baldrian P."/>
            <person name="Stursova M."/>
            <person name="Weitz H."/>
            <person name="Taylor A."/>
            <person name="Grigoriev I.V."/>
            <person name="Nagy L.G."/>
            <person name="Martin F."/>
            <person name="Kauserud H."/>
        </authorList>
    </citation>
    <scope>NUCLEOTIDE SEQUENCE</scope>
    <source>
        <strain evidence="2">9284</strain>
    </source>
</reference>
<evidence type="ECO:0000313" key="2">
    <source>
        <dbReference type="EMBL" id="KAJ7607768.1"/>
    </source>
</evidence>
<dbReference type="InterPro" id="IPR029479">
    <property type="entry name" value="Nitroreductase"/>
</dbReference>
<dbReference type="SUPFAM" id="SSF55469">
    <property type="entry name" value="FMN-dependent nitroreductase-like"/>
    <property type="match status" value="1"/>
</dbReference>
<keyword evidence="3" id="KW-1185">Reference proteome</keyword>
<comment type="caution">
    <text evidence="2">The sequence shown here is derived from an EMBL/GenBank/DDBJ whole genome shotgun (WGS) entry which is preliminary data.</text>
</comment>
<dbReference type="GO" id="GO:0016491">
    <property type="term" value="F:oxidoreductase activity"/>
    <property type="evidence" value="ECO:0007669"/>
    <property type="project" value="InterPro"/>
</dbReference>